<reference evidence="7 8" key="1">
    <citation type="submission" date="2018-07" db="EMBL/GenBank/DDBJ databases">
        <title>Genomic Encyclopedia of Type Strains, Phase IV (KMG-IV): sequencing the most valuable type-strain genomes for metagenomic binning, comparative biology and taxonomic classification.</title>
        <authorList>
            <person name="Goeker M."/>
        </authorList>
    </citation>
    <scope>NUCLEOTIDE SEQUENCE [LARGE SCALE GENOMIC DNA]</scope>
    <source>
        <strain evidence="7 8">DSM 27696</strain>
    </source>
</reference>
<evidence type="ECO:0000256" key="2">
    <source>
        <dbReference type="ARBA" id="ARBA00009773"/>
    </source>
</evidence>
<dbReference type="Proteomes" id="UP000252585">
    <property type="component" value="Unassembled WGS sequence"/>
</dbReference>
<dbReference type="PANTHER" id="PTHR21716">
    <property type="entry name" value="TRANSMEMBRANE PROTEIN"/>
    <property type="match status" value="1"/>
</dbReference>
<feature type="transmembrane region" description="Helical" evidence="6">
    <location>
        <begin position="170"/>
        <end position="188"/>
    </location>
</feature>
<accession>A0A368XBP4</accession>
<feature type="transmembrane region" description="Helical" evidence="6">
    <location>
        <begin position="14"/>
        <end position="38"/>
    </location>
</feature>
<feature type="transmembrane region" description="Helical" evidence="6">
    <location>
        <begin position="224"/>
        <end position="243"/>
    </location>
</feature>
<dbReference type="AlphaFoldDB" id="A0A368XBP4"/>
<keyword evidence="4 6" id="KW-1133">Transmembrane helix</keyword>
<feature type="transmembrane region" description="Helical" evidence="6">
    <location>
        <begin position="263"/>
        <end position="281"/>
    </location>
</feature>
<evidence type="ECO:0000256" key="1">
    <source>
        <dbReference type="ARBA" id="ARBA00004141"/>
    </source>
</evidence>
<sequence>MINSFFERISRRNVILTFLLLLNMLIVICFLYLLFLVFPHLMDIFILIIRIISPFIIAAFIAYLLHPLVDFLHRYSIPRTIAILLIYFFFFGGLAWLFYHFTPIIVKQLQDLNENLPAMINSYQVIIQEFYIKTAFLPETFHDKMDEWFLDIENSLTESIRGIFNHMNKWFDFFFILAVIPVLVFYFLKDIEKIQKRALRLFPSKFQKPMRGLASNIDRDLGNYIRGQFIVCFILGLLSYLLLDYFNLNYPLVLGSIIGLTNFIPYFGPILGAIPVVLVAFTTSIKMVGISLIIIITLQIIEGNILSPYIVGKSVHLHPVYIILSLFIGIEVAGLIGLLVAVPLLTIFRVVVRFFFFSNRWQND</sequence>
<keyword evidence="8" id="KW-1185">Reference proteome</keyword>
<comment type="subcellular location">
    <subcellularLocation>
        <location evidence="1">Membrane</location>
        <topology evidence="1">Multi-pass membrane protein</topology>
    </subcellularLocation>
</comment>
<keyword evidence="3 6" id="KW-0812">Transmembrane</keyword>
<dbReference type="GO" id="GO:0016020">
    <property type="term" value="C:membrane"/>
    <property type="evidence" value="ECO:0007669"/>
    <property type="project" value="UniProtKB-SubCell"/>
</dbReference>
<feature type="transmembrane region" description="Helical" evidence="6">
    <location>
        <begin position="77"/>
        <end position="99"/>
    </location>
</feature>
<comment type="caution">
    <text evidence="7">The sequence shown here is derived from an EMBL/GenBank/DDBJ whole genome shotgun (WGS) entry which is preliminary data.</text>
</comment>
<organism evidence="7 8">
    <name type="scientific">Saliterribacillus persicus</name>
    <dbReference type="NCBI Taxonomy" id="930114"/>
    <lineage>
        <taxon>Bacteria</taxon>
        <taxon>Bacillati</taxon>
        <taxon>Bacillota</taxon>
        <taxon>Bacilli</taxon>
        <taxon>Bacillales</taxon>
        <taxon>Bacillaceae</taxon>
        <taxon>Saliterribacillus</taxon>
    </lineage>
</organism>
<dbReference type="EMBL" id="QPJJ01000011">
    <property type="protein sequence ID" value="RCW65275.1"/>
    <property type="molecule type" value="Genomic_DNA"/>
</dbReference>
<evidence type="ECO:0000313" key="8">
    <source>
        <dbReference type="Proteomes" id="UP000252585"/>
    </source>
</evidence>
<protein>
    <submittedName>
        <fullName evidence="7">Putative PurR-regulated permease PerM</fullName>
    </submittedName>
</protein>
<dbReference type="InterPro" id="IPR002549">
    <property type="entry name" value="AI-2E-like"/>
</dbReference>
<name>A0A368XBP4_9BACI</name>
<dbReference type="Pfam" id="PF01594">
    <property type="entry name" value="AI-2E_transport"/>
    <property type="match status" value="1"/>
</dbReference>
<keyword evidence="5 6" id="KW-0472">Membrane</keyword>
<feature type="transmembrane region" description="Helical" evidence="6">
    <location>
        <begin position="44"/>
        <end position="65"/>
    </location>
</feature>
<evidence type="ECO:0000256" key="3">
    <source>
        <dbReference type="ARBA" id="ARBA00022692"/>
    </source>
</evidence>
<gene>
    <name evidence="7" type="ORF">DFR57_1112</name>
</gene>
<evidence type="ECO:0000256" key="6">
    <source>
        <dbReference type="SAM" id="Phobius"/>
    </source>
</evidence>
<dbReference type="GO" id="GO:0055085">
    <property type="term" value="P:transmembrane transport"/>
    <property type="evidence" value="ECO:0007669"/>
    <property type="project" value="TreeGrafter"/>
</dbReference>
<comment type="similarity">
    <text evidence="2">Belongs to the autoinducer-2 exporter (AI-2E) (TC 2.A.86) family.</text>
</comment>
<dbReference type="PANTHER" id="PTHR21716:SF15">
    <property type="entry name" value="TRANSPORT PROTEIN YRRI-RELATED"/>
    <property type="match status" value="1"/>
</dbReference>
<proteinExistence type="inferred from homology"/>
<evidence type="ECO:0000256" key="4">
    <source>
        <dbReference type="ARBA" id="ARBA00022989"/>
    </source>
</evidence>
<feature type="transmembrane region" description="Helical" evidence="6">
    <location>
        <begin position="288"/>
        <end position="310"/>
    </location>
</feature>
<evidence type="ECO:0000256" key="5">
    <source>
        <dbReference type="ARBA" id="ARBA00023136"/>
    </source>
</evidence>
<evidence type="ECO:0000313" key="7">
    <source>
        <dbReference type="EMBL" id="RCW65275.1"/>
    </source>
</evidence>
<feature type="transmembrane region" description="Helical" evidence="6">
    <location>
        <begin position="322"/>
        <end position="352"/>
    </location>
</feature>
<dbReference type="OrthoDB" id="9793390at2"/>